<dbReference type="GO" id="GO:0003677">
    <property type="term" value="F:DNA binding"/>
    <property type="evidence" value="ECO:0007669"/>
    <property type="project" value="UniProtKB-KW"/>
</dbReference>
<dbReference type="PANTHER" id="PTHR30346:SF26">
    <property type="entry name" value="HYDROGEN PEROXIDE-INDUCIBLE GENES ACTIVATOR"/>
    <property type="match status" value="1"/>
</dbReference>
<proteinExistence type="inferred from homology"/>
<evidence type="ECO:0000256" key="5">
    <source>
        <dbReference type="ARBA" id="ARBA00023163"/>
    </source>
</evidence>
<dbReference type="Pfam" id="PF03466">
    <property type="entry name" value="LysR_substrate"/>
    <property type="match status" value="1"/>
</dbReference>
<dbReference type="EMBL" id="QKSB01000001">
    <property type="protein sequence ID" value="PZE18821.1"/>
    <property type="molecule type" value="Genomic_DNA"/>
</dbReference>
<dbReference type="Gene3D" id="3.40.190.10">
    <property type="entry name" value="Periplasmic binding protein-like II"/>
    <property type="match status" value="2"/>
</dbReference>
<dbReference type="Gene3D" id="1.10.10.10">
    <property type="entry name" value="Winged helix-like DNA-binding domain superfamily/Winged helix DNA-binding domain"/>
    <property type="match status" value="1"/>
</dbReference>
<dbReference type="PANTHER" id="PTHR30346">
    <property type="entry name" value="TRANSCRIPTIONAL DUAL REGULATOR HCAR-RELATED"/>
    <property type="match status" value="1"/>
</dbReference>
<evidence type="ECO:0000256" key="2">
    <source>
        <dbReference type="ARBA" id="ARBA00023015"/>
    </source>
</evidence>
<dbReference type="OrthoDB" id="9803735at2"/>
<evidence type="ECO:0000313" key="7">
    <source>
        <dbReference type="EMBL" id="PZE18821.1"/>
    </source>
</evidence>
<dbReference type="GO" id="GO:0003700">
    <property type="term" value="F:DNA-binding transcription factor activity"/>
    <property type="evidence" value="ECO:0007669"/>
    <property type="project" value="InterPro"/>
</dbReference>
<keyword evidence="3" id="KW-0238">DNA-binding</keyword>
<dbReference type="InterPro" id="IPR000847">
    <property type="entry name" value="LysR_HTH_N"/>
</dbReference>
<dbReference type="RefSeq" id="WP_111061722.1">
    <property type="nucleotide sequence ID" value="NZ_JBHUCU010000007.1"/>
</dbReference>
<dbReference type="CDD" id="cd08411">
    <property type="entry name" value="PBP2_OxyR"/>
    <property type="match status" value="1"/>
</dbReference>
<evidence type="ECO:0000313" key="8">
    <source>
        <dbReference type="Proteomes" id="UP000249248"/>
    </source>
</evidence>
<dbReference type="InterPro" id="IPR005119">
    <property type="entry name" value="LysR_subst-bd"/>
</dbReference>
<organism evidence="7 8">
    <name type="scientific">Putridiphycobacter roseus</name>
    <dbReference type="NCBI Taxonomy" id="2219161"/>
    <lineage>
        <taxon>Bacteria</taxon>
        <taxon>Pseudomonadati</taxon>
        <taxon>Bacteroidota</taxon>
        <taxon>Flavobacteriia</taxon>
        <taxon>Flavobacteriales</taxon>
        <taxon>Crocinitomicaceae</taxon>
        <taxon>Putridiphycobacter</taxon>
    </lineage>
</organism>
<evidence type="ECO:0000256" key="4">
    <source>
        <dbReference type="ARBA" id="ARBA00023159"/>
    </source>
</evidence>
<dbReference type="SUPFAM" id="SSF46785">
    <property type="entry name" value="Winged helix' DNA-binding domain"/>
    <property type="match status" value="1"/>
</dbReference>
<dbReference type="FunFam" id="1.10.10.10:FF:000001">
    <property type="entry name" value="LysR family transcriptional regulator"/>
    <property type="match status" value="1"/>
</dbReference>
<evidence type="ECO:0000256" key="1">
    <source>
        <dbReference type="ARBA" id="ARBA00009437"/>
    </source>
</evidence>
<keyword evidence="4" id="KW-0010">Activator</keyword>
<dbReference type="InterPro" id="IPR036390">
    <property type="entry name" value="WH_DNA-bd_sf"/>
</dbReference>
<evidence type="ECO:0000256" key="3">
    <source>
        <dbReference type="ARBA" id="ARBA00023125"/>
    </source>
</evidence>
<dbReference type="PROSITE" id="PS50931">
    <property type="entry name" value="HTH_LYSR"/>
    <property type="match status" value="1"/>
</dbReference>
<dbReference type="AlphaFoldDB" id="A0A2W1N6P1"/>
<protein>
    <recommendedName>
        <fullName evidence="6">HTH lysR-type domain-containing protein</fullName>
    </recommendedName>
</protein>
<keyword evidence="5" id="KW-0804">Transcription</keyword>
<comment type="similarity">
    <text evidence="1">Belongs to the LysR transcriptional regulatory family.</text>
</comment>
<dbReference type="SUPFAM" id="SSF53850">
    <property type="entry name" value="Periplasmic binding protein-like II"/>
    <property type="match status" value="1"/>
</dbReference>
<feature type="domain" description="HTH lysR-type" evidence="6">
    <location>
        <begin position="1"/>
        <end position="58"/>
    </location>
</feature>
<reference evidence="7 8" key="1">
    <citation type="submission" date="2018-06" db="EMBL/GenBank/DDBJ databases">
        <title>The draft genome sequence of Crocinitomix sp. SM1701.</title>
        <authorList>
            <person name="Zhang X."/>
        </authorList>
    </citation>
    <scope>NUCLEOTIDE SEQUENCE [LARGE SCALE GENOMIC DNA]</scope>
    <source>
        <strain evidence="7 8">SM1701</strain>
    </source>
</reference>
<sequence length="308" mass="35552">MTIQQLEYIIALDTYKHFVNAAEHCFVTQPTLTIQVKKLEDEIGIVLFDRKKTPLTTTREGEKVVEKARQILREVAGLKQMISHEKQDLKGRFKIAVIPTVAPFLVPLFVGHFAEKYPDTILEIEELKSELIIEKLKKDSLDLGILVTPIEEDSIHEIPLYYEPFVFYGSQHHPLLAKKSIDPSTLKKEGNLWLLDKGNCFRNQVLNLCLSKEEADNKSIYFDSSSIESVKRMVRHYNGFTLLPQLSVEKSDPFYRPLSEPIPVREVSLICHNTFVKEALIDAIRKEVLAVIPPSFKKNDNYFRVNWR</sequence>
<accession>A0A2W1N6P1</accession>
<evidence type="ECO:0000259" key="6">
    <source>
        <dbReference type="PROSITE" id="PS50931"/>
    </source>
</evidence>
<gene>
    <name evidence="7" type="ORF">DNU06_03035</name>
</gene>
<dbReference type="PRINTS" id="PR00039">
    <property type="entry name" value="HTHLYSR"/>
</dbReference>
<dbReference type="GO" id="GO:0032993">
    <property type="term" value="C:protein-DNA complex"/>
    <property type="evidence" value="ECO:0007669"/>
    <property type="project" value="TreeGrafter"/>
</dbReference>
<dbReference type="Pfam" id="PF00126">
    <property type="entry name" value="HTH_1"/>
    <property type="match status" value="1"/>
</dbReference>
<dbReference type="Proteomes" id="UP000249248">
    <property type="component" value="Unassembled WGS sequence"/>
</dbReference>
<keyword evidence="2" id="KW-0805">Transcription regulation</keyword>
<dbReference type="InterPro" id="IPR036388">
    <property type="entry name" value="WH-like_DNA-bd_sf"/>
</dbReference>
<comment type="caution">
    <text evidence="7">The sequence shown here is derived from an EMBL/GenBank/DDBJ whole genome shotgun (WGS) entry which is preliminary data.</text>
</comment>
<keyword evidence="8" id="KW-1185">Reference proteome</keyword>
<name>A0A2W1N6P1_9FLAO</name>